<reference evidence="3 4" key="1">
    <citation type="submission" date="2019-06" db="EMBL/GenBank/DDBJ databases">
        <title>Genome sequence of Litorilinea aerophila BAA-2444.</title>
        <authorList>
            <person name="Maclea K.S."/>
            <person name="Maurais E.G."/>
            <person name="Iannazzi L.C."/>
        </authorList>
    </citation>
    <scope>NUCLEOTIDE SEQUENCE [LARGE SCALE GENOMIC DNA]</scope>
    <source>
        <strain evidence="3 4">ATCC BAA-2444</strain>
    </source>
</reference>
<comment type="caution">
    <text evidence="3">The sequence shown here is derived from an EMBL/GenBank/DDBJ whole genome shotgun (WGS) entry which is preliminary data.</text>
</comment>
<evidence type="ECO:0000256" key="1">
    <source>
        <dbReference type="ARBA" id="ARBA00022729"/>
    </source>
</evidence>
<dbReference type="Pfam" id="PF07593">
    <property type="entry name" value="UnbV_ASPIC"/>
    <property type="match status" value="1"/>
</dbReference>
<dbReference type="Proteomes" id="UP000317371">
    <property type="component" value="Unassembled WGS sequence"/>
</dbReference>
<dbReference type="PANTHER" id="PTHR16026:SF0">
    <property type="entry name" value="CARTILAGE ACIDIC PROTEIN 1"/>
    <property type="match status" value="1"/>
</dbReference>
<evidence type="ECO:0000313" key="3">
    <source>
        <dbReference type="EMBL" id="TQE97545.1"/>
    </source>
</evidence>
<dbReference type="InterPro" id="IPR011519">
    <property type="entry name" value="UnbV_ASPIC"/>
</dbReference>
<accession>A0A540VL98</accession>
<dbReference type="PANTHER" id="PTHR16026">
    <property type="entry name" value="CARTILAGE ACIDIC PROTEIN 1"/>
    <property type="match status" value="1"/>
</dbReference>
<dbReference type="SUPFAM" id="SSF69318">
    <property type="entry name" value="Integrin alpha N-terminal domain"/>
    <property type="match status" value="1"/>
</dbReference>
<keyword evidence="4" id="KW-1185">Reference proteome</keyword>
<gene>
    <name evidence="3" type="ORF">FKZ61_01320</name>
</gene>
<organism evidence="3 4">
    <name type="scientific">Litorilinea aerophila</name>
    <dbReference type="NCBI Taxonomy" id="1204385"/>
    <lineage>
        <taxon>Bacteria</taxon>
        <taxon>Bacillati</taxon>
        <taxon>Chloroflexota</taxon>
        <taxon>Caldilineae</taxon>
        <taxon>Caldilineales</taxon>
        <taxon>Caldilineaceae</taxon>
        <taxon>Litorilinea</taxon>
    </lineage>
</organism>
<dbReference type="InterPro" id="IPR013517">
    <property type="entry name" value="FG-GAP"/>
</dbReference>
<evidence type="ECO:0000259" key="2">
    <source>
        <dbReference type="Pfam" id="PF07593"/>
    </source>
</evidence>
<dbReference type="InterPro" id="IPR028994">
    <property type="entry name" value="Integrin_alpha_N"/>
</dbReference>
<dbReference type="Pfam" id="PF13517">
    <property type="entry name" value="FG-GAP_3"/>
    <property type="match status" value="2"/>
</dbReference>
<dbReference type="InterPro" id="IPR027039">
    <property type="entry name" value="Crtac1"/>
</dbReference>
<protein>
    <submittedName>
        <fullName evidence="3">CRTAC1 family protein</fullName>
    </submittedName>
</protein>
<dbReference type="OrthoDB" id="140611at2"/>
<proteinExistence type="predicted"/>
<name>A0A540VL98_9CHLR</name>
<keyword evidence="1" id="KW-0732">Signal</keyword>
<dbReference type="AlphaFoldDB" id="A0A540VL98"/>
<feature type="domain" description="ASPIC/UnbV" evidence="2">
    <location>
        <begin position="493"/>
        <end position="558"/>
    </location>
</feature>
<sequence length="568" mass="61991">MGLRPFNQIRRLAFLGVLLLFALLWLQPGDGGRPVAAQVNGPSVPAAVALRPLSPAGGCTGTFVAHSLDFTTGTRLREITTYISNGAGVAVNDLDNDGDLDLVFASVDGPGAILWNQGDLRFEAAPLDDRYSRGVAVVDVDGDGWRDLVFTHRGLAGISFWRNLGPRNGRPHFVAGTLPGVDVYAYAMAWGDLDRDGDLDLVTGSYGVELIQHGIPEPAADPRAGVFVHLQENGAFNSRRLSAQAEALAIGILDLEQDGWPEIWVANDFAVRDVIWRLADGNWIPTEPLNQTSHSTMSLDWGVLVPDGELALFSTDMNPYDISPETLARWLPVFQEMDEHRERGDPQIMANVLAVPGWRGWHNQATRRGVDASGWSWAGRLGDLDSDGDLDIYVVNGMIAADMFPFLPNGELVEENQAYRNRGNGIFDPMPSWGLGSTASGRGMVMADLDGDGDLDIVVNNLRSRAQLFENRLCGGQHLQVTLGWPQSRNPDAIGAQLWLQTDHGVQWRDVRASGGYLSGDPPVVHFGFPPGTRLESLKIRWPDGAWSQVESPPTQTRMLITREEAVP</sequence>
<dbReference type="EMBL" id="VIGC01000002">
    <property type="protein sequence ID" value="TQE97545.1"/>
    <property type="molecule type" value="Genomic_DNA"/>
</dbReference>
<dbReference type="Gene3D" id="2.130.10.130">
    <property type="entry name" value="Integrin alpha, N-terminal"/>
    <property type="match status" value="2"/>
</dbReference>
<dbReference type="InParanoid" id="A0A540VL98"/>
<evidence type="ECO:0000313" key="4">
    <source>
        <dbReference type="Proteomes" id="UP000317371"/>
    </source>
</evidence>
<dbReference type="RefSeq" id="WP_141608272.1">
    <property type="nucleotide sequence ID" value="NZ_VIGC02000002.1"/>
</dbReference>